<protein>
    <submittedName>
        <fullName evidence="1">Uncharacterized protein</fullName>
    </submittedName>
</protein>
<evidence type="ECO:0000313" key="2">
    <source>
        <dbReference type="Proteomes" id="UP001044222"/>
    </source>
</evidence>
<accession>A0A9D3MC44</accession>
<dbReference type="Proteomes" id="UP001044222">
    <property type="component" value="Chromosome 7"/>
</dbReference>
<dbReference type="EMBL" id="JAFIRN010000007">
    <property type="protein sequence ID" value="KAG5845436.1"/>
    <property type="molecule type" value="Genomic_DNA"/>
</dbReference>
<dbReference type="AlphaFoldDB" id="A0A9D3MC44"/>
<reference evidence="1" key="1">
    <citation type="submission" date="2021-01" db="EMBL/GenBank/DDBJ databases">
        <title>A chromosome-scale assembly of European eel, Anguilla anguilla.</title>
        <authorList>
            <person name="Henkel C."/>
            <person name="Jong-Raadsen S.A."/>
            <person name="Dufour S."/>
            <person name="Weltzien F.-A."/>
            <person name="Palstra A.P."/>
            <person name="Pelster B."/>
            <person name="Spaink H.P."/>
            <person name="Van Den Thillart G.E."/>
            <person name="Jansen H."/>
            <person name="Zahm M."/>
            <person name="Klopp C."/>
            <person name="Cedric C."/>
            <person name="Louis A."/>
            <person name="Berthelot C."/>
            <person name="Parey E."/>
            <person name="Roest Crollius H."/>
            <person name="Montfort J."/>
            <person name="Robinson-Rechavi M."/>
            <person name="Bucao C."/>
            <person name="Bouchez O."/>
            <person name="Gislard M."/>
            <person name="Lluch J."/>
            <person name="Milhes M."/>
            <person name="Lampietro C."/>
            <person name="Lopez Roques C."/>
            <person name="Donnadieu C."/>
            <person name="Braasch I."/>
            <person name="Desvignes T."/>
            <person name="Postlethwait J."/>
            <person name="Bobe J."/>
            <person name="Guiguen Y."/>
            <person name="Dirks R."/>
        </authorList>
    </citation>
    <scope>NUCLEOTIDE SEQUENCE</scope>
    <source>
        <strain evidence="1">Tag_6206</strain>
        <tissue evidence="1">Liver</tissue>
    </source>
</reference>
<comment type="caution">
    <text evidence="1">The sequence shown here is derived from an EMBL/GenBank/DDBJ whole genome shotgun (WGS) entry which is preliminary data.</text>
</comment>
<evidence type="ECO:0000313" key="1">
    <source>
        <dbReference type="EMBL" id="KAG5845436.1"/>
    </source>
</evidence>
<organism evidence="1 2">
    <name type="scientific">Anguilla anguilla</name>
    <name type="common">European freshwater eel</name>
    <name type="synonym">Muraena anguilla</name>
    <dbReference type="NCBI Taxonomy" id="7936"/>
    <lineage>
        <taxon>Eukaryota</taxon>
        <taxon>Metazoa</taxon>
        <taxon>Chordata</taxon>
        <taxon>Craniata</taxon>
        <taxon>Vertebrata</taxon>
        <taxon>Euteleostomi</taxon>
        <taxon>Actinopterygii</taxon>
        <taxon>Neopterygii</taxon>
        <taxon>Teleostei</taxon>
        <taxon>Anguilliformes</taxon>
        <taxon>Anguillidae</taxon>
        <taxon>Anguilla</taxon>
    </lineage>
</organism>
<sequence>MSSYLSPVLLFKMERLCSADITFFQDPLKWPASFMIRRHSSQHTILHFFQTPRCSPSGPTTELLSGVKLWFQPSQMPSGYRILECRNFFTSAIDYSL</sequence>
<gene>
    <name evidence="1" type="ORF">ANANG_G00139070</name>
</gene>
<name>A0A9D3MC44_ANGAN</name>
<keyword evidence="2" id="KW-1185">Reference proteome</keyword>
<proteinExistence type="predicted"/>